<dbReference type="Proteomes" id="UP000253790">
    <property type="component" value="Chromosome"/>
</dbReference>
<protein>
    <submittedName>
        <fullName evidence="1">Uncharacterized protein</fullName>
    </submittedName>
</protein>
<dbReference type="KEGG" id="orn:DV701_11030"/>
<organism evidence="1 2">
    <name type="scientific">Ornithinimicrobium avium</name>
    <dbReference type="NCBI Taxonomy" id="2283195"/>
    <lineage>
        <taxon>Bacteria</taxon>
        <taxon>Bacillati</taxon>
        <taxon>Actinomycetota</taxon>
        <taxon>Actinomycetes</taxon>
        <taxon>Micrococcales</taxon>
        <taxon>Ornithinimicrobiaceae</taxon>
        <taxon>Ornithinimicrobium</taxon>
    </lineage>
</organism>
<keyword evidence="2" id="KW-1185">Reference proteome</keyword>
<accession>A0A345NNH8</accession>
<dbReference type="EMBL" id="CP031229">
    <property type="protein sequence ID" value="AXH96586.1"/>
    <property type="molecule type" value="Genomic_DNA"/>
</dbReference>
<reference evidence="1 2" key="1">
    <citation type="submission" date="2018-07" db="EMBL/GenBank/DDBJ databases">
        <title>Complete genome sequencing of Ornithinimicrobium sp. AMA3305.</title>
        <authorList>
            <person name="Bae J.-W."/>
        </authorList>
    </citation>
    <scope>NUCLEOTIDE SEQUENCE [LARGE SCALE GENOMIC DNA]</scope>
    <source>
        <strain evidence="1 2">AMA3305</strain>
    </source>
</reference>
<gene>
    <name evidence="1" type="ORF">DV701_11030</name>
</gene>
<proteinExistence type="predicted"/>
<dbReference type="AlphaFoldDB" id="A0A345NNH8"/>
<sequence length="72" mass="7713">MMAASIKKTQAISRSLRTCAILVLSPSVELGAAFQDRSAIIDISTKMMLARTPDSVLWAVAASVTSHPIRQV</sequence>
<name>A0A345NNH8_9MICO</name>
<evidence type="ECO:0000313" key="1">
    <source>
        <dbReference type="EMBL" id="AXH96586.1"/>
    </source>
</evidence>
<evidence type="ECO:0000313" key="2">
    <source>
        <dbReference type="Proteomes" id="UP000253790"/>
    </source>
</evidence>